<evidence type="ECO:0000313" key="2">
    <source>
        <dbReference type="EMBL" id="OWK09646.1"/>
    </source>
</evidence>
<dbReference type="PROSITE" id="PS50222">
    <property type="entry name" value="EF_HAND_2"/>
    <property type="match status" value="1"/>
</dbReference>
<dbReference type="SUPFAM" id="SSF47473">
    <property type="entry name" value="EF-hand"/>
    <property type="match status" value="1"/>
</dbReference>
<accession>A0A212CUG5</accession>
<name>A0A212CUG5_CEREH</name>
<dbReference type="OrthoDB" id="26525at2759"/>
<protein>
    <recommendedName>
        <fullName evidence="1">EF-hand domain-containing protein</fullName>
    </recommendedName>
</protein>
<dbReference type="Gene3D" id="1.10.238.10">
    <property type="entry name" value="EF-hand"/>
    <property type="match status" value="1"/>
</dbReference>
<gene>
    <name evidence="2" type="ORF">Celaphus_00005897</name>
</gene>
<dbReference type="AlphaFoldDB" id="A0A212CUG5"/>
<comment type="caution">
    <text evidence="2">The sequence shown here is derived from an EMBL/GenBank/DDBJ whole genome shotgun (WGS) entry which is preliminary data.</text>
</comment>
<reference evidence="2 3" key="1">
    <citation type="journal article" date="2018" name="Mol. Genet. Genomics">
        <title>The red deer Cervus elaphus genome CerEla1.0: sequencing, annotating, genes, and chromosomes.</title>
        <authorList>
            <person name="Bana N.A."/>
            <person name="Nyiri A."/>
            <person name="Nagy J."/>
            <person name="Frank K."/>
            <person name="Nagy T."/>
            <person name="Steger V."/>
            <person name="Schiller M."/>
            <person name="Lakatos P."/>
            <person name="Sugar L."/>
            <person name="Horn P."/>
            <person name="Barta E."/>
            <person name="Orosz L."/>
        </authorList>
    </citation>
    <scope>NUCLEOTIDE SEQUENCE [LARGE SCALE GENOMIC DNA]</scope>
    <source>
        <strain evidence="2">Hungarian</strain>
    </source>
</reference>
<dbReference type="InterPro" id="IPR011992">
    <property type="entry name" value="EF-hand-dom_pair"/>
</dbReference>
<feature type="non-terminal residue" evidence="2">
    <location>
        <position position="137"/>
    </location>
</feature>
<organism evidence="2 3">
    <name type="scientific">Cervus elaphus hippelaphus</name>
    <name type="common">European red deer</name>
    <dbReference type="NCBI Taxonomy" id="46360"/>
    <lineage>
        <taxon>Eukaryota</taxon>
        <taxon>Metazoa</taxon>
        <taxon>Chordata</taxon>
        <taxon>Craniata</taxon>
        <taxon>Vertebrata</taxon>
        <taxon>Euteleostomi</taxon>
        <taxon>Mammalia</taxon>
        <taxon>Eutheria</taxon>
        <taxon>Laurasiatheria</taxon>
        <taxon>Artiodactyla</taxon>
        <taxon>Ruminantia</taxon>
        <taxon>Pecora</taxon>
        <taxon>Cervidae</taxon>
        <taxon>Cervinae</taxon>
        <taxon>Cervus</taxon>
    </lineage>
</organism>
<evidence type="ECO:0000259" key="1">
    <source>
        <dbReference type="PROSITE" id="PS50222"/>
    </source>
</evidence>
<dbReference type="InterPro" id="IPR002048">
    <property type="entry name" value="EF_hand_dom"/>
</dbReference>
<dbReference type="GO" id="GO:0005509">
    <property type="term" value="F:calcium ion binding"/>
    <property type="evidence" value="ECO:0007669"/>
    <property type="project" value="InterPro"/>
</dbReference>
<sequence>MLYNLTNDDMLPSPRHTCREFTPMPVFSIRVAESDGTWRLNENVLDSRIQLKEFLDIVRKKKEAHLYCNEVRHIFTAFDRHYRGYLTLEDFKKAFKQVAPKLSERIILEVFRGERRSEDHRREAAREQGFRLDQPPV</sequence>
<feature type="domain" description="EF-hand" evidence="1">
    <location>
        <begin position="66"/>
        <end position="101"/>
    </location>
</feature>
<dbReference type="Proteomes" id="UP000242450">
    <property type="component" value="Chromosome 12"/>
</dbReference>
<evidence type="ECO:0000313" key="3">
    <source>
        <dbReference type="Proteomes" id="UP000242450"/>
    </source>
</evidence>
<keyword evidence="3" id="KW-1185">Reference proteome</keyword>
<dbReference type="EMBL" id="MKHE01000012">
    <property type="protein sequence ID" value="OWK09646.1"/>
    <property type="molecule type" value="Genomic_DNA"/>
</dbReference>
<proteinExistence type="predicted"/>